<dbReference type="PIRSF" id="PIRSF000232">
    <property type="entry name" value="YdjA"/>
    <property type="match status" value="1"/>
</dbReference>
<evidence type="ECO:0000313" key="11">
    <source>
        <dbReference type="EMBL" id="MBV6547250.1"/>
    </source>
</evidence>
<dbReference type="InterPro" id="IPR052530">
    <property type="entry name" value="NAD(P)H_nitroreductase"/>
</dbReference>
<sequence length="186" mass="20590">MKTLDLLQLRRSSKKFGTKAPNKAQLDIIFKAALRVPDHGHLKPYQFFVIEQQQLVTFRDYLNAAAEEFDLGEDGSKKAKKISSQAPMIIAVVAKVTKDLPKVPAWEQIVTAGCATYAIQLAANTLGFETCWITNKWVNGSALRQALHCQDADKIVALLMIGSPEEGEITLASQTEDISGFVHYLK</sequence>
<dbReference type="Proteomes" id="UP001196379">
    <property type="component" value="Unassembled WGS sequence"/>
</dbReference>
<evidence type="ECO:0000256" key="7">
    <source>
        <dbReference type="PIRNR" id="PIRNR000232"/>
    </source>
</evidence>
<keyword evidence="6 7" id="KW-0520">NAD</keyword>
<evidence type="ECO:0000256" key="1">
    <source>
        <dbReference type="ARBA" id="ARBA00007118"/>
    </source>
</evidence>
<dbReference type="Pfam" id="PF00881">
    <property type="entry name" value="Nitroreductase"/>
    <property type="match status" value="1"/>
</dbReference>
<comment type="caution">
    <text evidence="11">The sequence shown here is derived from an EMBL/GenBank/DDBJ whole genome shotgun (WGS) entry which is preliminary data.</text>
</comment>
<keyword evidence="2 7" id="KW-0285">Flavoprotein</keyword>
<evidence type="ECO:0000256" key="8">
    <source>
        <dbReference type="PIRSR" id="PIRSR000232-1"/>
    </source>
</evidence>
<feature type="domain" description="Nitroreductase" evidence="9">
    <location>
        <begin position="10"/>
        <end position="162"/>
    </location>
</feature>
<gene>
    <name evidence="10" type="ORF">HT657_00080</name>
    <name evidence="11" type="ORF">HT672_08170</name>
</gene>
<evidence type="ECO:0000313" key="12">
    <source>
        <dbReference type="Proteomes" id="UP000732858"/>
    </source>
</evidence>
<comment type="cofactor">
    <cofactor evidence="8">
        <name>FMN</name>
        <dbReference type="ChEBI" id="CHEBI:58210"/>
    </cofactor>
    <text evidence="8">Binds 1 FMN per subunit.</text>
</comment>
<dbReference type="Gene3D" id="3.40.109.10">
    <property type="entry name" value="NADH Oxidase"/>
    <property type="match status" value="1"/>
</dbReference>
<dbReference type="PANTHER" id="PTHR43821:SF1">
    <property type="entry name" value="NAD(P)H NITROREDUCTASE YDJA-RELATED"/>
    <property type="match status" value="1"/>
</dbReference>
<accession>A0A949T7G2</accession>
<evidence type="ECO:0000313" key="13">
    <source>
        <dbReference type="Proteomes" id="UP001196379"/>
    </source>
</evidence>
<keyword evidence="5 7" id="KW-0560">Oxidoreductase</keyword>
<evidence type="ECO:0000256" key="5">
    <source>
        <dbReference type="ARBA" id="ARBA00023002"/>
    </source>
</evidence>
<dbReference type="SUPFAM" id="SSF55469">
    <property type="entry name" value="FMN-dependent nitroreductase-like"/>
    <property type="match status" value="1"/>
</dbReference>
<feature type="binding site" description="in other chain" evidence="8">
    <location>
        <begin position="10"/>
        <end position="12"/>
    </location>
    <ligand>
        <name>FMN</name>
        <dbReference type="ChEBI" id="CHEBI:58210"/>
        <note>ligand shared between dimeric partners</note>
    </ligand>
</feature>
<keyword evidence="13" id="KW-1185">Reference proteome</keyword>
<feature type="binding site" evidence="8">
    <location>
        <position position="39"/>
    </location>
    <ligand>
        <name>FMN</name>
        <dbReference type="ChEBI" id="CHEBI:58210"/>
        <note>ligand shared between dimeric partners</note>
    </ligand>
</feature>
<dbReference type="InterPro" id="IPR029479">
    <property type="entry name" value="Nitroreductase"/>
</dbReference>
<reference evidence="11 13" key="1">
    <citation type="journal article" date="2021" name="Mol. Ecol.">
        <title>Polar bear-adapted Ursidibacter maritimus are remarkably conserved after generations in captivity.</title>
        <authorList>
            <person name="Espinosa-Gongora C."/>
            <person name="Hansen M.J."/>
            <person name="Bertelsen M.F."/>
            <person name="Bojesen A.M."/>
        </authorList>
    </citation>
    <scope>NUCLEOTIDE SEQUENCE</scope>
    <source>
        <strain evidence="11">Pb43105x</strain>
        <strain evidence="10 13">Pb43106</strain>
    </source>
</reference>
<keyword evidence="4 7" id="KW-0521">NADP</keyword>
<dbReference type="EC" id="1.-.-.-" evidence="7"/>
<evidence type="ECO:0000259" key="9">
    <source>
        <dbReference type="Pfam" id="PF00881"/>
    </source>
</evidence>
<evidence type="ECO:0000313" key="10">
    <source>
        <dbReference type="EMBL" id="MBV6530554.1"/>
    </source>
</evidence>
<protein>
    <recommendedName>
        <fullName evidence="7">Putative NAD(P)H nitroreductase</fullName>
        <ecNumber evidence="7">1.-.-.-</ecNumber>
    </recommendedName>
</protein>
<dbReference type="GO" id="GO:0016491">
    <property type="term" value="F:oxidoreductase activity"/>
    <property type="evidence" value="ECO:0007669"/>
    <property type="project" value="UniProtKB-UniRule"/>
</dbReference>
<dbReference type="InterPro" id="IPR000415">
    <property type="entry name" value="Nitroreductase-like"/>
</dbReference>
<feature type="binding site" evidence="8">
    <location>
        <position position="35"/>
    </location>
    <ligand>
        <name>FMN</name>
        <dbReference type="ChEBI" id="CHEBI:58210"/>
        <note>ligand shared between dimeric partners</note>
    </ligand>
</feature>
<evidence type="ECO:0000256" key="3">
    <source>
        <dbReference type="ARBA" id="ARBA00022643"/>
    </source>
</evidence>
<dbReference type="OrthoDB" id="9804207at2"/>
<evidence type="ECO:0000256" key="2">
    <source>
        <dbReference type="ARBA" id="ARBA00022630"/>
    </source>
</evidence>
<proteinExistence type="inferred from homology"/>
<dbReference type="EMBL" id="JABUMC010000018">
    <property type="protein sequence ID" value="MBV6547250.1"/>
    <property type="molecule type" value="Genomic_DNA"/>
</dbReference>
<dbReference type="RefSeq" id="WP_157403013.1">
    <property type="nucleotide sequence ID" value="NZ_JABULY010000001.1"/>
</dbReference>
<evidence type="ECO:0000256" key="6">
    <source>
        <dbReference type="ARBA" id="ARBA00023027"/>
    </source>
</evidence>
<dbReference type="PANTHER" id="PTHR43821">
    <property type="entry name" value="NAD(P)H NITROREDUCTASE YDJA-RELATED"/>
    <property type="match status" value="1"/>
</dbReference>
<feature type="binding site" description="in other chain" evidence="8">
    <location>
        <begin position="132"/>
        <end position="134"/>
    </location>
    <ligand>
        <name>FMN</name>
        <dbReference type="ChEBI" id="CHEBI:58210"/>
        <note>ligand shared between dimeric partners</note>
    </ligand>
</feature>
<keyword evidence="3 7" id="KW-0288">FMN</keyword>
<dbReference type="AlphaFoldDB" id="A0A949T7G2"/>
<dbReference type="EMBL" id="JABULY010000001">
    <property type="protein sequence ID" value="MBV6530554.1"/>
    <property type="molecule type" value="Genomic_DNA"/>
</dbReference>
<dbReference type="GeneID" id="65548870"/>
<organism evidence="11 12">
    <name type="scientific">Ursidibacter maritimus</name>
    <dbReference type="NCBI Taxonomy" id="1331689"/>
    <lineage>
        <taxon>Bacteria</taxon>
        <taxon>Pseudomonadati</taxon>
        <taxon>Pseudomonadota</taxon>
        <taxon>Gammaproteobacteria</taxon>
        <taxon>Pasteurellales</taxon>
        <taxon>Pasteurellaceae</taxon>
        <taxon>Ursidibacter</taxon>
    </lineage>
</organism>
<dbReference type="CDD" id="cd02135">
    <property type="entry name" value="YdjA-like"/>
    <property type="match status" value="1"/>
</dbReference>
<dbReference type="Proteomes" id="UP000732858">
    <property type="component" value="Unassembled WGS sequence"/>
</dbReference>
<dbReference type="InterPro" id="IPR026021">
    <property type="entry name" value="YdjA-like"/>
</dbReference>
<evidence type="ECO:0000256" key="4">
    <source>
        <dbReference type="ARBA" id="ARBA00022857"/>
    </source>
</evidence>
<name>A0A949T7G2_9PAST</name>
<comment type="similarity">
    <text evidence="1 7">Belongs to the nitroreductase family.</text>
</comment>